<feature type="transmembrane region" description="Helical" evidence="4">
    <location>
        <begin position="293"/>
        <end position="311"/>
    </location>
</feature>
<accession>A0A318SRK7</accession>
<gene>
    <name evidence="6" type="ORF">DFP88_102250</name>
</gene>
<feature type="transmembrane region" description="Helical" evidence="4">
    <location>
        <begin position="386"/>
        <end position="405"/>
    </location>
</feature>
<dbReference type="RefSeq" id="WP_245904712.1">
    <property type="nucleotide sequence ID" value="NZ_QJTE01000002.1"/>
</dbReference>
<feature type="transmembrane region" description="Helical" evidence="4">
    <location>
        <begin position="12"/>
        <end position="37"/>
    </location>
</feature>
<evidence type="ECO:0000256" key="1">
    <source>
        <dbReference type="ARBA" id="ARBA00022692"/>
    </source>
</evidence>
<feature type="transmembrane region" description="Helical" evidence="4">
    <location>
        <begin position="226"/>
        <end position="247"/>
    </location>
</feature>
<feature type="transmembrane region" description="Helical" evidence="4">
    <location>
        <begin position="105"/>
        <end position="129"/>
    </location>
</feature>
<feature type="transmembrane region" description="Helical" evidence="4">
    <location>
        <begin position="259"/>
        <end position="281"/>
    </location>
</feature>
<dbReference type="PROSITE" id="PS50850">
    <property type="entry name" value="MFS"/>
    <property type="match status" value="1"/>
</dbReference>
<protein>
    <submittedName>
        <fullName evidence="6">MFS transporter</fullName>
    </submittedName>
</protein>
<dbReference type="Pfam" id="PF07690">
    <property type="entry name" value="MFS_1"/>
    <property type="match status" value="1"/>
</dbReference>
<dbReference type="Gene3D" id="1.20.1250.20">
    <property type="entry name" value="MFS general substrate transporter like domains"/>
    <property type="match status" value="2"/>
</dbReference>
<keyword evidence="7" id="KW-1185">Reference proteome</keyword>
<evidence type="ECO:0000313" key="7">
    <source>
        <dbReference type="Proteomes" id="UP000248311"/>
    </source>
</evidence>
<feature type="transmembrane region" description="Helical" evidence="4">
    <location>
        <begin position="171"/>
        <end position="191"/>
    </location>
</feature>
<dbReference type="InterPro" id="IPR011701">
    <property type="entry name" value="MFS"/>
</dbReference>
<feature type="domain" description="Major facilitator superfamily (MFS) profile" evidence="5">
    <location>
        <begin position="14"/>
        <end position="406"/>
    </location>
</feature>
<proteinExistence type="predicted"/>
<dbReference type="InterPro" id="IPR020846">
    <property type="entry name" value="MFS_dom"/>
</dbReference>
<keyword evidence="3 4" id="KW-0472">Membrane</keyword>
<keyword evidence="1 4" id="KW-0812">Transmembrane</keyword>
<dbReference type="SUPFAM" id="SSF103473">
    <property type="entry name" value="MFS general substrate transporter"/>
    <property type="match status" value="1"/>
</dbReference>
<dbReference type="InterPro" id="IPR050327">
    <property type="entry name" value="Proton-linked_MCT"/>
</dbReference>
<feature type="transmembrane region" description="Helical" evidence="4">
    <location>
        <begin position="49"/>
        <end position="68"/>
    </location>
</feature>
<dbReference type="PANTHER" id="PTHR11360:SF308">
    <property type="entry name" value="BLL3089 PROTEIN"/>
    <property type="match status" value="1"/>
</dbReference>
<organism evidence="6 7">
    <name type="scientific">Pseudoroseicyclus aestuarii</name>
    <dbReference type="NCBI Taxonomy" id="1795041"/>
    <lineage>
        <taxon>Bacteria</taxon>
        <taxon>Pseudomonadati</taxon>
        <taxon>Pseudomonadota</taxon>
        <taxon>Alphaproteobacteria</taxon>
        <taxon>Rhodobacterales</taxon>
        <taxon>Paracoccaceae</taxon>
        <taxon>Pseudoroseicyclus</taxon>
    </lineage>
</organism>
<reference evidence="6 7" key="1">
    <citation type="submission" date="2018-06" db="EMBL/GenBank/DDBJ databases">
        <title>Genomic Encyclopedia of Type Strains, Phase III (KMG-III): the genomes of soil and plant-associated and newly described type strains.</title>
        <authorList>
            <person name="Whitman W."/>
        </authorList>
    </citation>
    <scope>NUCLEOTIDE SEQUENCE [LARGE SCALE GENOMIC DNA]</scope>
    <source>
        <strain evidence="6 7">CECT 9025</strain>
    </source>
</reference>
<keyword evidence="2 4" id="KW-1133">Transmembrane helix</keyword>
<feature type="transmembrane region" description="Helical" evidence="4">
    <location>
        <begin position="317"/>
        <end position="339"/>
    </location>
</feature>
<feature type="transmembrane region" description="Helical" evidence="4">
    <location>
        <begin position="141"/>
        <end position="165"/>
    </location>
</feature>
<evidence type="ECO:0000259" key="5">
    <source>
        <dbReference type="PROSITE" id="PS50850"/>
    </source>
</evidence>
<dbReference type="Proteomes" id="UP000248311">
    <property type="component" value="Unassembled WGS sequence"/>
</dbReference>
<name>A0A318SRK7_9RHOB</name>
<dbReference type="PANTHER" id="PTHR11360">
    <property type="entry name" value="MONOCARBOXYLATE TRANSPORTER"/>
    <property type="match status" value="1"/>
</dbReference>
<dbReference type="AlphaFoldDB" id="A0A318SRK7"/>
<feature type="transmembrane region" description="Helical" evidence="4">
    <location>
        <begin position="351"/>
        <end position="374"/>
    </location>
</feature>
<evidence type="ECO:0000256" key="2">
    <source>
        <dbReference type="ARBA" id="ARBA00022989"/>
    </source>
</evidence>
<comment type="caution">
    <text evidence="6">The sequence shown here is derived from an EMBL/GenBank/DDBJ whole genome shotgun (WGS) entry which is preliminary data.</text>
</comment>
<sequence>MTSYLRFLRDNAPFLSAGLLFTVMSSFGQTFFISVFAGEIMEAFDLSNGGWGLIYTLGTTASAVVMVWAGALTDRFRARALGLAVMLLLAFACTLMALVPGHWNAALVLVIFLLRFAGQGMMTHIAMVAMARWFVGTRGRALSIASMGAPLGQAIFPVIFVAAMGFVSWRVLWLVAALVLLIATPIAQALLRQERTPQAISAGGKGDGAAGMLGLHWTRAMGLKHWLFWAMIPVILGPPAWGTALFFQQVNLAEVKGWTLAGFVALMPLFTAVAVASTFVSGWALDRVGAGRLLPLAMIPWAAGFALMAQAQSLVGAGLALVLIGIGSGAQSTLPAAFWAEYYGTRHIGSIKAAAAAVMVFGSAIGPGVSGVLIDAGISFPSQMLGYSAYFLAAGLCTFLALRAVPRPSAQPA</sequence>
<feature type="transmembrane region" description="Helical" evidence="4">
    <location>
        <begin position="80"/>
        <end position="99"/>
    </location>
</feature>
<evidence type="ECO:0000256" key="3">
    <source>
        <dbReference type="ARBA" id="ARBA00023136"/>
    </source>
</evidence>
<evidence type="ECO:0000256" key="4">
    <source>
        <dbReference type="SAM" id="Phobius"/>
    </source>
</evidence>
<dbReference type="EMBL" id="QJTE01000002">
    <property type="protein sequence ID" value="PYE84450.1"/>
    <property type="molecule type" value="Genomic_DNA"/>
</dbReference>
<dbReference type="InterPro" id="IPR036259">
    <property type="entry name" value="MFS_trans_sf"/>
</dbReference>
<dbReference type="GO" id="GO:0022857">
    <property type="term" value="F:transmembrane transporter activity"/>
    <property type="evidence" value="ECO:0007669"/>
    <property type="project" value="InterPro"/>
</dbReference>
<evidence type="ECO:0000313" key="6">
    <source>
        <dbReference type="EMBL" id="PYE84450.1"/>
    </source>
</evidence>